<protein>
    <recommendedName>
        <fullName evidence="5 15">Phosphoribosylformylglycinamidine cyclo-ligase</fullName>
        <ecNumber evidence="4 15">6.3.3.1</ecNumber>
    </recommendedName>
    <alternativeName>
        <fullName evidence="12 15">AIR synthase</fullName>
    </alternativeName>
    <alternativeName>
        <fullName evidence="13 15">AIRS</fullName>
    </alternativeName>
    <alternativeName>
        <fullName evidence="11 15">Phosphoribosyl-aminoimidazole synthetase</fullName>
    </alternativeName>
</protein>
<evidence type="ECO:0000256" key="9">
    <source>
        <dbReference type="ARBA" id="ARBA00022755"/>
    </source>
</evidence>
<evidence type="ECO:0000259" key="16">
    <source>
        <dbReference type="Pfam" id="PF00586"/>
    </source>
</evidence>
<dbReference type="AlphaFoldDB" id="F2BW55"/>
<reference evidence="18 19" key="1">
    <citation type="submission" date="2011-02" db="EMBL/GenBank/DDBJ databases">
        <authorList>
            <person name="Muzny D."/>
            <person name="Qin X."/>
            <person name="Deng J."/>
            <person name="Jiang H."/>
            <person name="Liu Y."/>
            <person name="Qu J."/>
            <person name="Song X.-Z."/>
            <person name="Zhang L."/>
            <person name="Thornton R."/>
            <person name="Coyle M."/>
            <person name="Francisco L."/>
            <person name="Jackson L."/>
            <person name="Javaid M."/>
            <person name="Korchina V."/>
            <person name="Kovar C."/>
            <person name="Mata R."/>
            <person name="Mathew T."/>
            <person name="Ngo R."/>
            <person name="Nguyen L."/>
            <person name="Nguyen N."/>
            <person name="Okwuonu G."/>
            <person name="Ongeri F."/>
            <person name="Pham C."/>
            <person name="Simmons D."/>
            <person name="Wilczek-Boney K."/>
            <person name="Hale W."/>
            <person name="Jakkamsetti A."/>
            <person name="Pham P."/>
            <person name="Ruth R."/>
            <person name="San Lucas F."/>
            <person name="Warren J."/>
            <person name="Zhang J."/>
            <person name="Zhao Z."/>
            <person name="Zhou C."/>
            <person name="Zhu D."/>
            <person name="Lee S."/>
            <person name="Bess C."/>
            <person name="Blankenburg K."/>
            <person name="Forbes L."/>
            <person name="Fu Q."/>
            <person name="Gubbala S."/>
            <person name="Hirani K."/>
            <person name="Jayaseelan J.C."/>
            <person name="Lara F."/>
            <person name="Munidasa M."/>
            <person name="Palculict T."/>
            <person name="Patil S."/>
            <person name="Pu L.-L."/>
            <person name="Saada N."/>
            <person name="Tang L."/>
            <person name="Weissenberger G."/>
            <person name="Zhu Y."/>
            <person name="Hemphill L."/>
            <person name="Shang Y."/>
            <person name="Youmans B."/>
            <person name="Ayvaz T."/>
            <person name="Ross M."/>
            <person name="Santibanez J."/>
            <person name="Aqrawi P."/>
            <person name="Gross S."/>
            <person name="Joshi V."/>
            <person name="Fowler G."/>
            <person name="Nazareth L."/>
            <person name="Reid J."/>
            <person name="Worley K."/>
            <person name="Petrosino J."/>
            <person name="Highlander S."/>
            <person name="Gibbs R."/>
        </authorList>
    </citation>
    <scope>NUCLEOTIDE SEQUENCE [LARGE SCALE GENOMIC DNA]</scope>
    <source>
        <strain evidence="18 19">DSM 19965</strain>
    </source>
</reference>
<dbReference type="STRING" id="888062.HMPREF9083_0422"/>
<evidence type="ECO:0000256" key="11">
    <source>
        <dbReference type="ARBA" id="ARBA00031908"/>
    </source>
</evidence>
<dbReference type="GO" id="GO:0006189">
    <property type="term" value="P:'de novo' IMP biosynthetic process"/>
    <property type="evidence" value="ECO:0007669"/>
    <property type="project" value="UniProtKB-UniRule"/>
</dbReference>
<proteinExistence type="inferred from homology"/>
<dbReference type="EMBL" id="AFBB01000007">
    <property type="protein sequence ID" value="EGF15210.1"/>
    <property type="molecule type" value="Genomic_DNA"/>
</dbReference>
<dbReference type="PANTHER" id="PTHR10520:SF12">
    <property type="entry name" value="TRIFUNCTIONAL PURINE BIOSYNTHETIC PROTEIN ADENOSINE-3"/>
    <property type="match status" value="1"/>
</dbReference>
<dbReference type="InterPro" id="IPR004733">
    <property type="entry name" value="PurM_cligase"/>
</dbReference>
<comment type="pathway">
    <text evidence="2 15">Purine metabolism; IMP biosynthesis via de novo pathway; 5-amino-1-(5-phospho-D-ribosyl)imidazole from N(2)-formyl-N(1)-(5-phospho-D-ribosyl)glycinamide: step 2/2.</text>
</comment>
<dbReference type="UniPathway" id="UPA00074">
    <property type="reaction ID" value="UER00129"/>
</dbReference>
<keyword evidence="9 15" id="KW-0658">Purine biosynthesis</keyword>
<dbReference type="Proteomes" id="UP000003503">
    <property type="component" value="Unassembled WGS sequence"/>
</dbReference>
<dbReference type="SUPFAM" id="SSF55326">
    <property type="entry name" value="PurM N-terminal domain-like"/>
    <property type="match status" value="1"/>
</dbReference>
<dbReference type="HOGENOM" id="CLU_047116_0_0_9"/>
<dbReference type="NCBIfam" id="TIGR00878">
    <property type="entry name" value="purM"/>
    <property type="match status" value="1"/>
</dbReference>
<dbReference type="GO" id="GO:0004641">
    <property type="term" value="F:phosphoribosylformylglycinamidine cyclo-ligase activity"/>
    <property type="evidence" value="ECO:0007669"/>
    <property type="project" value="UniProtKB-UniRule"/>
</dbReference>
<keyword evidence="19" id="KW-1185">Reference proteome</keyword>
<evidence type="ECO:0000313" key="19">
    <source>
        <dbReference type="Proteomes" id="UP000003503"/>
    </source>
</evidence>
<comment type="catalytic activity">
    <reaction evidence="14 15">
        <text>2-formamido-N(1)-(5-O-phospho-beta-D-ribosyl)acetamidine + ATP = 5-amino-1-(5-phospho-beta-D-ribosyl)imidazole + ADP + phosphate + H(+)</text>
        <dbReference type="Rhea" id="RHEA:23032"/>
        <dbReference type="ChEBI" id="CHEBI:15378"/>
        <dbReference type="ChEBI" id="CHEBI:30616"/>
        <dbReference type="ChEBI" id="CHEBI:43474"/>
        <dbReference type="ChEBI" id="CHEBI:137981"/>
        <dbReference type="ChEBI" id="CHEBI:147287"/>
        <dbReference type="ChEBI" id="CHEBI:456216"/>
        <dbReference type="EC" id="6.3.3.1"/>
    </reaction>
</comment>
<organism evidence="18 19">
    <name type="scientific">Dialister micraerophilus DSM 19965</name>
    <dbReference type="NCBI Taxonomy" id="888062"/>
    <lineage>
        <taxon>Bacteria</taxon>
        <taxon>Bacillati</taxon>
        <taxon>Bacillota</taxon>
        <taxon>Negativicutes</taxon>
        <taxon>Veillonellales</taxon>
        <taxon>Veillonellaceae</taxon>
        <taxon>Dialister</taxon>
    </lineage>
</organism>
<dbReference type="HAMAP" id="MF_00741">
    <property type="entry name" value="AIRS"/>
    <property type="match status" value="1"/>
</dbReference>
<dbReference type="eggNOG" id="COG0150">
    <property type="taxonomic scope" value="Bacteria"/>
</dbReference>
<comment type="subcellular location">
    <subcellularLocation>
        <location evidence="1 15">Cytoplasm</location>
    </subcellularLocation>
</comment>
<evidence type="ECO:0000256" key="5">
    <source>
        <dbReference type="ARBA" id="ARBA00020367"/>
    </source>
</evidence>
<evidence type="ECO:0000256" key="2">
    <source>
        <dbReference type="ARBA" id="ARBA00004686"/>
    </source>
</evidence>
<feature type="domain" description="PurM-like C-terminal" evidence="17">
    <location>
        <begin position="182"/>
        <end position="347"/>
    </location>
</feature>
<evidence type="ECO:0000256" key="7">
    <source>
        <dbReference type="ARBA" id="ARBA00022598"/>
    </source>
</evidence>
<gene>
    <name evidence="15 18" type="primary">purM</name>
    <name evidence="18" type="ORF">HMPREF9083_0422</name>
</gene>
<evidence type="ECO:0000256" key="4">
    <source>
        <dbReference type="ARBA" id="ARBA00013047"/>
    </source>
</evidence>
<dbReference type="Gene3D" id="3.90.650.10">
    <property type="entry name" value="PurM-like C-terminal domain"/>
    <property type="match status" value="1"/>
</dbReference>
<dbReference type="CDD" id="cd02196">
    <property type="entry name" value="PurM"/>
    <property type="match status" value="1"/>
</dbReference>
<dbReference type="InterPro" id="IPR010918">
    <property type="entry name" value="PurM-like_C_dom"/>
</dbReference>
<feature type="domain" description="PurM-like N-terminal" evidence="16">
    <location>
        <begin position="65"/>
        <end position="169"/>
    </location>
</feature>
<evidence type="ECO:0000256" key="8">
    <source>
        <dbReference type="ARBA" id="ARBA00022741"/>
    </source>
</evidence>
<keyword evidence="8 15" id="KW-0547">Nucleotide-binding</keyword>
<dbReference type="InterPro" id="IPR036921">
    <property type="entry name" value="PurM-like_N_sf"/>
</dbReference>
<dbReference type="PANTHER" id="PTHR10520">
    <property type="entry name" value="TRIFUNCTIONAL PURINE BIOSYNTHETIC PROTEIN ADENOSINE-3-RELATED"/>
    <property type="match status" value="1"/>
</dbReference>
<evidence type="ECO:0000256" key="3">
    <source>
        <dbReference type="ARBA" id="ARBA00010280"/>
    </source>
</evidence>
<sequence>MIYKQGEFMALTYESAGVNKNEGYNEVNLIKKFIKKTYTDGVLSDLGGFSGLFELNKDKFECPVLVSGTDGVGTKVKLAQMLDVHNTIGIDCVAMCVNDILCQGAKPLFFLDYIACGKLVSEKMASIVEGVAEGCVRAGAALIGGETAEMPGIYKLNDYDLAGFCVGVVDKKKIIDGKKTVKKGNAILALPSSGLHSNGFSLVRKIIFEHKKFSLDMKLDSGKTLGEELLTPTNIYAKQIGRLLEKFNVNGICHITGGGLYENVPRALSENTDARIYKDAVPKKEIFSLLQEWGGIETDEMYGTFNMGFGMLIFVEKEDVEGIKKLFEKSGDEIYEVGEVIEGSSKVVLC</sequence>
<evidence type="ECO:0000256" key="12">
    <source>
        <dbReference type="ARBA" id="ARBA00032931"/>
    </source>
</evidence>
<dbReference type="GO" id="GO:0005829">
    <property type="term" value="C:cytosol"/>
    <property type="evidence" value="ECO:0007669"/>
    <property type="project" value="TreeGrafter"/>
</dbReference>
<dbReference type="InterPro" id="IPR036676">
    <property type="entry name" value="PurM-like_C_sf"/>
</dbReference>
<dbReference type="Gene3D" id="3.30.1330.10">
    <property type="entry name" value="PurM-like, N-terminal domain"/>
    <property type="match status" value="1"/>
</dbReference>
<evidence type="ECO:0000313" key="18">
    <source>
        <dbReference type="EMBL" id="EGF15210.1"/>
    </source>
</evidence>
<dbReference type="GO" id="GO:0046084">
    <property type="term" value="P:adenine biosynthetic process"/>
    <property type="evidence" value="ECO:0007669"/>
    <property type="project" value="TreeGrafter"/>
</dbReference>
<dbReference type="SUPFAM" id="SSF56042">
    <property type="entry name" value="PurM C-terminal domain-like"/>
    <property type="match status" value="1"/>
</dbReference>
<accession>F2BW55</accession>
<dbReference type="EC" id="6.3.3.1" evidence="4 15"/>
<dbReference type="GO" id="GO:0005524">
    <property type="term" value="F:ATP binding"/>
    <property type="evidence" value="ECO:0007669"/>
    <property type="project" value="UniProtKB-KW"/>
</dbReference>
<evidence type="ECO:0000256" key="15">
    <source>
        <dbReference type="HAMAP-Rule" id="MF_00741"/>
    </source>
</evidence>
<evidence type="ECO:0000256" key="10">
    <source>
        <dbReference type="ARBA" id="ARBA00022840"/>
    </source>
</evidence>
<evidence type="ECO:0000256" key="1">
    <source>
        <dbReference type="ARBA" id="ARBA00004496"/>
    </source>
</evidence>
<evidence type="ECO:0000256" key="13">
    <source>
        <dbReference type="ARBA" id="ARBA00033093"/>
    </source>
</evidence>
<dbReference type="GO" id="GO:0004637">
    <property type="term" value="F:phosphoribosylamine-glycine ligase activity"/>
    <property type="evidence" value="ECO:0007669"/>
    <property type="project" value="TreeGrafter"/>
</dbReference>
<evidence type="ECO:0000256" key="6">
    <source>
        <dbReference type="ARBA" id="ARBA00022490"/>
    </source>
</evidence>
<keyword evidence="10 15" id="KW-0067">ATP-binding</keyword>
<dbReference type="Pfam" id="PF00586">
    <property type="entry name" value="AIRS"/>
    <property type="match status" value="1"/>
</dbReference>
<dbReference type="Pfam" id="PF02769">
    <property type="entry name" value="AIRS_C"/>
    <property type="match status" value="1"/>
</dbReference>
<name>F2BW55_9FIRM</name>
<comment type="similarity">
    <text evidence="3 15">Belongs to the AIR synthase family.</text>
</comment>
<comment type="caution">
    <text evidence="18">The sequence shown here is derived from an EMBL/GenBank/DDBJ whole genome shotgun (WGS) entry which is preliminary data.</text>
</comment>
<evidence type="ECO:0000259" key="17">
    <source>
        <dbReference type="Pfam" id="PF02769"/>
    </source>
</evidence>
<dbReference type="FunFam" id="3.90.650.10:FF:000011">
    <property type="entry name" value="Phosphoribosylformylglycinamidine cyclo-ligase"/>
    <property type="match status" value="1"/>
</dbReference>
<evidence type="ECO:0000256" key="14">
    <source>
        <dbReference type="ARBA" id="ARBA00049057"/>
    </source>
</evidence>
<keyword evidence="7 15" id="KW-0436">Ligase</keyword>
<dbReference type="FunFam" id="3.30.1330.10:FF:000001">
    <property type="entry name" value="Phosphoribosylformylglycinamidine cyclo-ligase"/>
    <property type="match status" value="1"/>
</dbReference>
<keyword evidence="6 15" id="KW-0963">Cytoplasm</keyword>
<dbReference type="InterPro" id="IPR016188">
    <property type="entry name" value="PurM-like_N"/>
</dbReference>